<gene>
    <name evidence="2" type="ORF">FEN17_20000</name>
</gene>
<dbReference type="AlphaFoldDB" id="A0A5R9KS08"/>
<dbReference type="InterPro" id="IPR025345">
    <property type="entry name" value="DUF4249"/>
</dbReference>
<sequence>MSHRLTIIFTILLTCLAACVEPFSVKFAAAQEYIVVDGVVTDLDGPQIITLARTNPDAKNESSEFTQTIWTKGQSTLPLTSAKVKIVVNGSQTFDLTETDPGIYQLPLSFRGKVGDAYQIHFSTPEGKSYESSSETMLSVAKVNRAYDAFNPKGIPKLSEFYGDYTPSNDIYLDFDDPAGEKNFYRWQWTLWEIQKTCQTCNQGKYYLFDTENGTDGDCFKDLTLKPNNIFDYICEDLCWDIFYSTDINIFADTYTNGQSQKDKLVAQIPLLQSNPCLISLQQNSLTPNAYRFLKLIQDQAVNSGTLADTPPAPIQGNVTNVEDKNELVIGFFTASSVSEYRTMLWRKNIKNAAVLNQLFKTIHNRDPILEERSNERPFVPLAICKKSRARTPFLPKDWKWSQ</sequence>
<reference evidence="2 3" key="1">
    <citation type="submission" date="2019-05" db="EMBL/GenBank/DDBJ databases">
        <authorList>
            <person name="Qu J.-H."/>
        </authorList>
    </citation>
    <scope>NUCLEOTIDE SEQUENCE [LARGE SCALE GENOMIC DNA]</scope>
    <source>
        <strain evidence="2 3">T17</strain>
    </source>
</reference>
<keyword evidence="3" id="KW-1185">Reference proteome</keyword>
<dbReference type="EMBL" id="VCEJ01000005">
    <property type="protein sequence ID" value="TLU98876.1"/>
    <property type="molecule type" value="Genomic_DNA"/>
</dbReference>
<accession>A0A5R9KS08</accession>
<proteinExistence type="predicted"/>
<evidence type="ECO:0000313" key="3">
    <source>
        <dbReference type="Proteomes" id="UP000306402"/>
    </source>
</evidence>
<protein>
    <submittedName>
        <fullName evidence="2">DUF4249 domain-containing protein</fullName>
    </submittedName>
</protein>
<evidence type="ECO:0000256" key="1">
    <source>
        <dbReference type="SAM" id="SignalP"/>
    </source>
</evidence>
<feature type="signal peptide" evidence="1">
    <location>
        <begin position="1"/>
        <end position="20"/>
    </location>
</feature>
<name>A0A5R9KS08_9BACT</name>
<dbReference type="RefSeq" id="WP_138367166.1">
    <property type="nucleotide sequence ID" value="NZ_VCEJ01000005.1"/>
</dbReference>
<evidence type="ECO:0000313" key="2">
    <source>
        <dbReference type="EMBL" id="TLU98876.1"/>
    </source>
</evidence>
<dbReference type="OrthoDB" id="922982at2"/>
<feature type="chain" id="PRO_5024455418" evidence="1">
    <location>
        <begin position="21"/>
        <end position="403"/>
    </location>
</feature>
<keyword evidence="1" id="KW-0732">Signal</keyword>
<dbReference type="Pfam" id="PF14054">
    <property type="entry name" value="DUF4249"/>
    <property type="match status" value="1"/>
</dbReference>
<organism evidence="2 3">
    <name type="scientific">Dyadobacter luticola</name>
    <dbReference type="NCBI Taxonomy" id="1979387"/>
    <lineage>
        <taxon>Bacteria</taxon>
        <taxon>Pseudomonadati</taxon>
        <taxon>Bacteroidota</taxon>
        <taxon>Cytophagia</taxon>
        <taxon>Cytophagales</taxon>
        <taxon>Spirosomataceae</taxon>
        <taxon>Dyadobacter</taxon>
    </lineage>
</organism>
<comment type="caution">
    <text evidence="2">The sequence shown here is derived from an EMBL/GenBank/DDBJ whole genome shotgun (WGS) entry which is preliminary data.</text>
</comment>
<dbReference type="Proteomes" id="UP000306402">
    <property type="component" value="Unassembled WGS sequence"/>
</dbReference>